<protein>
    <submittedName>
        <fullName evidence="7">Mitochondrial import inner membrane translocase subunit tim23</fullName>
    </submittedName>
</protein>
<proteinExistence type="predicted"/>
<evidence type="ECO:0000256" key="4">
    <source>
        <dbReference type="ARBA" id="ARBA00023136"/>
    </source>
</evidence>
<evidence type="ECO:0000256" key="3">
    <source>
        <dbReference type="ARBA" id="ARBA00022989"/>
    </source>
</evidence>
<dbReference type="PANTHER" id="PTHR15371:SF0">
    <property type="entry name" value="SD19278P"/>
    <property type="match status" value="1"/>
</dbReference>
<keyword evidence="3 6" id="KW-1133">Transmembrane helix</keyword>
<comment type="subcellular location">
    <subcellularLocation>
        <location evidence="1">Membrane</location>
        <topology evidence="1">Multi-pass membrane protein</topology>
    </subcellularLocation>
</comment>
<evidence type="ECO:0000256" key="2">
    <source>
        <dbReference type="ARBA" id="ARBA00022692"/>
    </source>
</evidence>
<feature type="region of interest" description="Disordered" evidence="5">
    <location>
        <begin position="234"/>
        <end position="257"/>
    </location>
</feature>
<feature type="compositionally biased region" description="Low complexity" evidence="5">
    <location>
        <begin position="1"/>
        <end position="18"/>
    </location>
</feature>
<sequence length="257" mass="27395">MSWFSSKSSAAPASKQPSEFLPDTPEPQLQAFAAEPVAAAADQFKPSAVAAPTKTSKAPAAPAPQVEMLVIAQNPFKEEPVYTGSFGPFPMRTGSDKLLYGTGIAYLTGISYGCVYGLIRGLQTAQVPNFKVRFNSVLNQTTRYGPWAANSLGVMTLTWSIIDNALWTVRGKTDYVNHISAAFASGVLFKSTAGVRPALITGTMLASTVSVYGLFEYLTASRTTEPATATIADTRTQTDRRNDGLRMPGLQPQAASL</sequence>
<feature type="transmembrane region" description="Helical" evidence="6">
    <location>
        <begin position="98"/>
        <end position="119"/>
    </location>
</feature>
<comment type="caution">
    <text evidence="7">The sequence shown here is derived from an EMBL/GenBank/DDBJ whole genome shotgun (WGS) entry which is preliminary data.</text>
</comment>
<evidence type="ECO:0000256" key="6">
    <source>
        <dbReference type="SAM" id="Phobius"/>
    </source>
</evidence>
<dbReference type="Proteomes" id="UP001527925">
    <property type="component" value="Unassembled WGS sequence"/>
</dbReference>
<evidence type="ECO:0000313" key="8">
    <source>
        <dbReference type="Proteomes" id="UP001527925"/>
    </source>
</evidence>
<evidence type="ECO:0000313" key="7">
    <source>
        <dbReference type="EMBL" id="KAL2916307.1"/>
    </source>
</evidence>
<organism evidence="7 8">
    <name type="scientific">Polyrhizophydium stewartii</name>
    <dbReference type="NCBI Taxonomy" id="2732419"/>
    <lineage>
        <taxon>Eukaryota</taxon>
        <taxon>Fungi</taxon>
        <taxon>Fungi incertae sedis</taxon>
        <taxon>Chytridiomycota</taxon>
        <taxon>Chytridiomycota incertae sedis</taxon>
        <taxon>Chytridiomycetes</taxon>
        <taxon>Rhizophydiales</taxon>
        <taxon>Rhizophydiales incertae sedis</taxon>
        <taxon>Polyrhizophydium</taxon>
    </lineage>
</organism>
<accession>A0ABR4N9X6</accession>
<dbReference type="Pfam" id="PF02466">
    <property type="entry name" value="Tim17"/>
    <property type="match status" value="1"/>
</dbReference>
<dbReference type="InterPro" id="IPR045238">
    <property type="entry name" value="Tim23-like"/>
</dbReference>
<feature type="region of interest" description="Disordered" evidence="5">
    <location>
        <begin position="1"/>
        <end position="27"/>
    </location>
</feature>
<keyword evidence="4 6" id="KW-0472">Membrane</keyword>
<keyword evidence="8" id="KW-1185">Reference proteome</keyword>
<gene>
    <name evidence="7" type="primary">TIM23</name>
    <name evidence="7" type="ORF">HK105_204063</name>
</gene>
<name>A0ABR4N9X6_9FUNG</name>
<dbReference type="PANTHER" id="PTHR15371">
    <property type="entry name" value="TIM23"/>
    <property type="match status" value="1"/>
</dbReference>
<evidence type="ECO:0000256" key="1">
    <source>
        <dbReference type="ARBA" id="ARBA00004141"/>
    </source>
</evidence>
<evidence type="ECO:0000256" key="5">
    <source>
        <dbReference type="SAM" id="MobiDB-lite"/>
    </source>
</evidence>
<dbReference type="EMBL" id="JADGIZ020000017">
    <property type="protein sequence ID" value="KAL2916307.1"/>
    <property type="molecule type" value="Genomic_DNA"/>
</dbReference>
<keyword evidence="2 6" id="KW-0812">Transmembrane</keyword>
<reference evidence="7 8" key="1">
    <citation type="submission" date="2023-09" db="EMBL/GenBank/DDBJ databases">
        <title>Pangenome analysis of Batrachochytrium dendrobatidis and related Chytrids.</title>
        <authorList>
            <person name="Yacoub M.N."/>
            <person name="Stajich J.E."/>
            <person name="James T.Y."/>
        </authorList>
    </citation>
    <scope>NUCLEOTIDE SEQUENCE [LARGE SCALE GENOMIC DNA]</scope>
    <source>
        <strain evidence="7 8">JEL0888</strain>
    </source>
</reference>